<feature type="compositionally biased region" description="Basic and acidic residues" evidence="1">
    <location>
        <begin position="160"/>
        <end position="174"/>
    </location>
</feature>
<feature type="compositionally biased region" description="Acidic residues" evidence="1">
    <location>
        <begin position="184"/>
        <end position="200"/>
    </location>
</feature>
<feature type="compositionally biased region" description="Basic and acidic residues" evidence="1">
    <location>
        <begin position="137"/>
        <end position="152"/>
    </location>
</feature>
<feature type="compositionally biased region" description="Basic and acidic residues" evidence="1">
    <location>
        <begin position="383"/>
        <end position="397"/>
    </location>
</feature>
<evidence type="ECO:0000256" key="1">
    <source>
        <dbReference type="SAM" id="MobiDB-lite"/>
    </source>
</evidence>
<feature type="non-terminal residue" evidence="3">
    <location>
        <position position="1"/>
    </location>
</feature>
<dbReference type="Proteomes" id="UP000779574">
    <property type="component" value="Unassembled WGS sequence"/>
</dbReference>
<dbReference type="InterPro" id="IPR057678">
    <property type="entry name" value="DUF7918"/>
</dbReference>
<dbReference type="EMBL" id="JAHFXF010000182">
    <property type="protein sequence ID" value="KAG9693796.1"/>
    <property type="molecule type" value="Genomic_DNA"/>
</dbReference>
<feature type="compositionally biased region" description="Basic and acidic residues" evidence="1">
    <location>
        <begin position="224"/>
        <end position="235"/>
    </location>
</feature>
<protein>
    <recommendedName>
        <fullName evidence="2">DUF7918 domain-containing protein</fullName>
    </recommendedName>
</protein>
<evidence type="ECO:0000313" key="4">
    <source>
        <dbReference type="Proteomes" id="UP000779574"/>
    </source>
</evidence>
<feature type="region of interest" description="Disordered" evidence="1">
    <location>
        <begin position="1"/>
        <end position="48"/>
    </location>
</feature>
<feature type="compositionally biased region" description="Polar residues" evidence="1">
    <location>
        <begin position="476"/>
        <end position="486"/>
    </location>
</feature>
<dbReference type="Pfam" id="PF25534">
    <property type="entry name" value="DUF7918"/>
    <property type="match status" value="1"/>
</dbReference>
<accession>A0A9P8EMK6</accession>
<evidence type="ECO:0000259" key="2">
    <source>
        <dbReference type="Pfam" id="PF25534"/>
    </source>
</evidence>
<evidence type="ECO:0000313" key="3">
    <source>
        <dbReference type="EMBL" id="KAG9693796.1"/>
    </source>
</evidence>
<name>A0A9P8EMK6_AURME</name>
<feature type="compositionally biased region" description="Polar residues" evidence="1">
    <location>
        <begin position="494"/>
        <end position="513"/>
    </location>
</feature>
<feature type="compositionally biased region" description="Polar residues" evidence="1">
    <location>
        <begin position="407"/>
        <end position="416"/>
    </location>
</feature>
<comment type="caution">
    <text evidence="3">The sequence shown here is derived from an EMBL/GenBank/DDBJ whole genome shotgun (WGS) entry which is preliminary data.</text>
</comment>
<feature type="non-terminal residue" evidence="3">
    <location>
        <position position="521"/>
    </location>
</feature>
<sequence>SNPNPKGVYVGPQTAGMSRGLPRKEPPPIDPETGKPQVLIPPYQPRTSSPNETIAAYIYFDGRQKEEVATLLRKGEETWVNSRWVSIPDSEGGGLAEREFLFREVGLERWLNGLDLTSTDKEAKAALIDKRRKKFEKMRQREERKREIKREDSDDEDDMDKPRYDRNTVLRYGEDNGAPTEAIMQDDDMSDSDSDSDMPESEAAGQIKIVLFRVLASGEIKRGEYSPQFDVHDDEGANNDGAEDEDVDHTTGLDKPKTLDPKSISTQTVTGIDPPDSPFATFTFYYRSPKQLEKMGVIAPSRKSSSTVARKRSTDFSKLGPLKNQGTKGFSSYRDPAARANRKGSKNADAMDSDEDDEEPGARHDMDDIDVKDENGNPLILTEEDRQRQEEMAEGVRHIKLKRQHSGEFNNPTPSKSPHIGASTAHIADTSTSPSDKASQKLLAEPSDQYAESPLKKQRPSLGAVDASPLGKPSLTGPSSAPTTHPSAIGASPLSASTSMPESYSAQPPQTAQAIDEDEEL</sequence>
<feature type="compositionally biased region" description="Acidic residues" evidence="1">
    <location>
        <begin position="236"/>
        <end position="247"/>
    </location>
</feature>
<dbReference type="AlphaFoldDB" id="A0A9P8EMK6"/>
<reference evidence="3" key="1">
    <citation type="journal article" date="2021" name="J Fungi (Basel)">
        <title>Virulence traits and population genomics of the black yeast Aureobasidium melanogenum.</title>
        <authorList>
            <person name="Cernosa A."/>
            <person name="Sun X."/>
            <person name="Gostincar C."/>
            <person name="Fang C."/>
            <person name="Gunde-Cimerman N."/>
            <person name="Song Z."/>
        </authorList>
    </citation>
    <scope>NUCLEOTIDE SEQUENCE</scope>
    <source>
        <strain evidence="3">EXF-9911</strain>
    </source>
</reference>
<gene>
    <name evidence="3" type="ORF">KCU76_g5709</name>
</gene>
<organism evidence="3 4">
    <name type="scientific">Aureobasidium melanogenum</name>
    <name type="common">Aureobasidium pullulans var. melanogenum</name>
    <dbReference type="NCBI Taxonomy" id="46634"/>
    <lineage>
        <taxon>Eukaryota</taxon>
        <taxon>Fungi</taxon>
        <taxon>Dikarya</taxon>
        <taxon>Ascomycota</taxon>
        <taxon>Pezizomycotina</taxon>
        <taxon>Dothideomycetes</taxon>
        <taxon>Dothideomycetidae</taxon>
        <taxon>Dothideales</taxon>
        <taxon>Saccotheciaceae</taxon>
        <taxon>Aureobasidium</taxon>
    </lineage>
</organism>
<reference evidence="3" key="2">
    <citation type="submission" date="2021-08" db="EMBL/GenBank/DDBJ databases">
        <authorList>
            <person name="Gostincar C."/>
            <person name="Sun X."/>
            <person name="Song Z."/>
            <person name="Gunde-Cimerman N."/>
        </authorList>
    </citation>
    <scope>NUCLEOTIDE SEQUENCE</scope>
    <source>
        <strain evidence="3">EXF-9911</strain>
    </source>
</reference>
<dbReference type="PANTHER" id="PTHR36223:SF5">
    <property type="entry name" value="BETA-LACTAMASE-TYPE TRANSPEPTIDASE FOLD DOMAIN CONTAINING PROTEIN"/>
    <property type="match status" value="1"/>
</dbReference>
<feature type="domain" description="DUF7918" evidence="2">
    <location>
        <begin position="184"/>
        <end position="299"/>
    </location>
</feature>
<feature type="compositionally biased region" description="Basic and acidic residues" evidence="1">
    <location>
        <begin position="248"/>
        <end position="260"/>
    </location>
</feature>
<proteinExistence type="predicted"/>
<feature type="region of interest" description="Disordered" evidence="1">
    <location>
        <begin position="224"/>
        <end position="521"/>
    </location>
</feature>
<feature type="region of interest" description="Disordered" evidence="1">
    <location>
        <begin position="136"/>
        <end position="203"/>
    </location>
</feature>
<dbReference type="PANTHER" id="PTHR36223">
    <property type="entry name" value="BETA-LACTAMASE-TYPE TRANSPEPTIDASE FOLD DOMAIN CONTAINING PROTEIN"/>
    <property type="match status" value="1"/>
</dbReference>